<dbReference type="InterPro" id="IPR050635">
    <property type="entry name" value="ATPase_protein_8"/>
</dbReference>
<evidence type="ECO:0000256" key="10">
    <source>
        <dbReference type="ARBA" id="ARBA00023136"/>
    </source>
</evidence>
<dbReference type="GO" id="GO:0031966">
    <property type="term" value="C:mitochondrial membrane"/>
    <property type="evidence" value="ECO:0007669"/>
    <property type="project" value="UniProtKB-SubCell"/>
</dbReference>
<keyword evidence="6 14" id="KW-0375">Hydrogen ion transport</keyword>
<protein>
    <recommendedName>
        <fullName evidence="14">ATP synthase complex subunit 8</fullName>
    </recommendedName>
</protein>
<proteinExistence type="inferred from homology"/>
<evidence type="ECO:0000313" key="16">
    <source>
        <dbReference type="EMBL" id="BAF74903.1"/>
    </source>
</evidence>
<evidence type="ECO:0000256" key="1">
    <source>
        <dbReference type="ARBA" id="ARBA00004304"/>
    </source>
</evidence>
<evidence type="ECO:0000256" key="14">
    <source>
        <dbReference type="RuleBase" id="RU003661"/>
    </source>
</evidence>
<keyword evidence="7 15" id="KW-1133">Transmembrane helix</keyword>
<dbReference type="Pfam" id="PF00895">
    <property type="entry name" value="ATP-synt_8"/>
    <property type="match status" value="1"/>
</dbReference>
<accession>A7E1K9</accession>
<evidence type="ECO:0000256" key="4">
    <source>
        <dbReference type="ARBA" id="ARBA00022547"/>
    </source>
</evidence>
<sequence length="55" mass="6392">MPQLNPAPWFTLMIFSWLVLLIIIPPKVTAHVFPNTLTTQNALAHPKNTWTWPWP</sequence>
<dbReference type="GO" id="GO:0045259">
    <property type="term" value="C:proton-transporting ATP synthase complex"/>
    <property type="evidence" value="ECO:0007669"/>
    <property type="project" value="UniProtKB-KW"/>
</dbReference>
<comment type="subcellular location">
    <subcellularLocation>
        <location evidence="1 14">Mitochondrion membrane</location>
        <topology evidence="1 14">Single-pass membrane protein</topology>
    </subcellularLocation>
</comment>
<keyword evidence="5 14" id="KW-0812">Transmembrane</keyword>
<dbReference type="EMBL" id="AP009196">
    <property type="protein sequence ID" value="BAF74903.1"/>
    <property type="molecule type" value="Genomic_DNA"/>
</dbReference>
<evidence type="ECO:0000256" key="9">
    <source>
        <dbReference type="ARBA" id="ARBA00023128"/>
    </source>
</evidence>
<comment type="subunit">
    <text evidence="13">Component of the ATP synthase complex composed at least of ATP5F1A/subunit alpha, ATP5F1B/subunit beta, ATP5MC1/subunit c (homooctomer), MT-ATP6/subunit a, MT-ATP8/subunit 8, ATP5ME/subunit e, ATP5MF/subunit f, ATP5MG/subunit g, ATP5MK/subunit k, ATP5MJ/subunit j, ATP5F1C/subunit gamma, ATP5F1D/subunit delta, ATP5F1E/subunit epsilon, ATP5PF/subunit F6, ATP5PB/subunit b, ATP5PD/subunit d, ATP5PO/subunit OSCP. ATP synthase complex consists of a soluble F(1) head domain (subunits alpha(3) and beta(3)) - the catalytic core - and a membrane F(0) domain - the membrane proton channel (subunits c, a, 8, e, f, g, k and j). These two domains are linked by a central stalk (subunits gamma, delta, and epsilon) rotating inside the F1 region and a stationary peripheral stalk (subunits F6, b, d, and OSCP).</text>
</comment>
<evidence type="ECO:0000256" key="11">
    <source>
        <dbReference type="ARBA" id="ARBA00023310"/>
    </source>
</evidence>
<evidence type="ECO:0000256" key="6">
    <source>
        <dbReference type="ARBA" id="ARBA00022781"/>
    </source>
</evidence>
<dbReference type="AlphaFoldDB" id="A7E1K9"/>
<keyword evidence="11" id="KW-0066">ATP synthesis</keyword>
<organism evidence="16">
    <name type="scientific">Aulorhynchus flavidus</name>
    <name type="common">tube-snout</name>
    <dbReference type="NCBI Taxonomy" id="240152"/>
    <lineage>
        <taxon>Eukaryota</taxon>
        <taxon>Metazoa</taxon>
        <taxon>Chordata</taxon>
        <taxon>Craniata</taxon>
        <taxon>Vertebrata</taxon>
        <taxon>Euteleostomi</taxon>
        <taxon>Actinopterygii</taxon>
        <taxon>Neopterygii</taxon>
        <taxon>Teleostei</taxon>
        <taxon>Neoteleostei</taxon>
        <taxon>Acanthomorphata</taxon>
        <taxon>Eupercaria</taxon>
        <taxon>Perciformes</taxon>
        <taxon>Cottioidei</taxon>
        <taxon>Gasterosteales</taxon>
        <taxon>Aulorhynchidae</taxon>
        <taxon>Aulorhynchus</taxon>
    </lineage>
</organism>
<evidence type="ECO:0000256" key="2">
    <source>
        <dbReference type="ARBA" id="ARBA00008892"/>
    </source>
</evidence>
<keyword evidence="9 14" id="KW-0496">Mitochondrion</keyword>
<geneLocation type="mitochondrion" evidence="16"/>
<comment type="similarity">
    <text evidence="2 14">Belongs to the ATPase protein 8 family.</text>
</comment>
<feature type="transmembrane region" description="Helical" evidence="15">
    <location>
        <begin position="6"/>
        <end position="24"/>
    </location>
</feature>
<dbReference type="PANTHER" id="PTHR39937:SF1">
    <property type="entry name" value="ATP SYNTHASE PROTEIN 8"/>
    <property type="match status" value="1"/>
</dbReference>
<evidence type="ECO:0000256" key="15">
    <source>
        <dbReference type="SAM" id="Phobius"/>
    </source>
</evidence>
<dbReference type="GO" id="GO:0015078">
    <property type="term" value="F:proton transmembrane transporter activity"/>
    <property type="evidence" value="ECO:0007669"/>
    <property type="project" value="InterPro"/>
</dbReference>
<comment type="function">
    <text evidence="12">Subunit 8, of the mitochondrial membrane ATP synthase complex (F(1)F(0) ATP synthase or Complex V) that produces ATP from ADP in the presence of a proton gradient across the membrane which is generated by electron transport complexes of the respiratory chain. ATP synthase complex consist of a soluble F(1) head domain - the catalytic core - and a membrane F(1) domain - the membrane proton channel. These two domains are linked by a central stalk rotating inside the F(1) region and a stationary peripheral stalk. During catalysis, ATP synthesis in the catalytic domain of F(1) is coupled via a rotary mechanism of the central stalk subunits to proton translocation. In vivo, can only synthesize ATP although its ATP hydrolase activity can be activated artificially in vitro. Part of the complex F(0) domain.</text>
</comment>
<reference evidence="16" key="1">
    <citation type="journal article" date="2008" name="Mol. Phylogenet. Evol.">
        <title>Interrelationships of the 11 gasterosteiform families (sticklebacks, pipefishes, and their relatives): a new perspective based on whole mitogenome sequences from 75 higher teleosts.</title>
        <authorList>
            <person name="Kawahara R."/>
            <person name="Miya M."/>
            <person name="Mabuchi K."/>
            <person name="Lavoue S."/>
            <person name="Inoue J.G."/>
            <person name="Satoh T.P."/>
            <person name="Kawaguchi A."/>
            <person name="Nishida M."/>
        </authorList>
    </citation>
    <scope>NUCLEOTIDE SEQUENCE</scope>
    <source>
        <tissue evidence="16">Muscle</tissue>
    </source>
</reference>
<gene>
    <name evidence="16" type="primary">ATPase 8</name>
</gene>
<evidence type="ECO:0000256" key="7">
    <source>
        <dbReference type="ARBA" id="ARBA00022989"/>
    </source>
</evidence>
<evidence type="ECO:0000256" key="8">
    <source>
        <dbReference type="ARBA" id="ARBA00023065"/>
    </source>
</evidence>
<dbReference type="GO" id="GO:0015986">
    <property type="term" value="P:proton motive force-driven ATP synthesis"/>
    <property type="evidence" value="ECO:0007669"/>
    <property type="project" value="InterPro"/>
</dbReference>
<evidence type="ECO:0000256" key="13">
    <source>
        <dbReference type="ARBA" id="ARBA00064647"/>
    </source>
</evidence>
<dbReference type="InterPro" id="IPR001421">
    <property type="entry name" value="ATP8_metazoa"/>
</dbReference>
<evidence type="ECO:0000256" key="3">
    <source>
        <dbReference type="ARBA" id="ARBA00022448"/>
    </source>
</evidence>
<keyword evidence="8 14" id="KW-0406">Ion transport</keyword>
<keyword evidence="10 15" id="KW-0472">Membrane</keyword>
<keyword evidence="4 14" id="KW-0138">CF(0)</keyword>
<evidence type="ECO:0000256" key="12">
    <source>
        <dbReference type="ARBA" id="ARBA00053067"/>
    </source>
</evidence>
<name>A7E1K9_9TELE</name>
<dbReference type="PANTHER" id="PTHR39937">
    <property type="entry name" value="ATP SYNTHASE PROTEIN 8"/>
    <property type="match status" value="1"/>
</dbReference>
<keyword evidence="3 14" id="KW-0813">Transport</keyword>
<evidence type="ECO:0000256" key="5">
    <source>
        <dbReference type="ARBA" id="ARBA00022692"/>
    </source>
</evidence>